<dbReference type="OrthoDB" id="9111327at2"/>
<feature type="transmembrane region" description="Helical" evidence="1">
    <location>
        <begin position="90"/>
        <end position="111"/>
    </location>
</feature>
<keyword evidence="1" id="KW-1133">Transmembrane helix</keyword>
<name>Q0AN07_MARMM</name>
<feature type="transmembrane region" description="Helical" evidence="1">
    <location>
        <begin position="233"/>
        <end position="252"/>
    </location>
</feature>
<organism evidence="2 3">
    <name type="scientific">Maricaulis maris (strain MCS10)</name>
    <name type="common">Caulobacter maris</name>
    <dbReference type="NCBI Taxonomy" id="394221"/>
    <lineage>
        <taxon>Bacteria</taxon>
        <taxon>Pseudomonadati</taxon>
        <taxon>Pseudomonadota</taxon>
        <taxon>Alphaproteobacteria</taxon>
        <taxon>Maricaulales</taxon>
        <taxon>Maricaulaceae</taxon>
        <taxon>Maricaulis</taxon>
    </lineage>
</organism>
<accession>Q0AN07</accession>
<evidence type="ECO:0000313" key="3">
    <source>
        <dbReference type="Proteomes" id="UP000001964"/>
    </source>
</evidence>
<sequence>MTNQSSANLPSGTCANCGAALDGPFCGQCGQSREEIRRPAWMLVTDTVGDVLVWDGRFLTTLRALFAGPGTLARSYADGQRARWTPPIRLYLLVSLAFFAAMGLAGVRVIAVAPYPAAETVRAQDEDDIQRRMASIETARARGGTDVASISCGVMPGPDEINADGQLVYAADGGVNVTMMQRGASPEPRRIDRATADCLRAVMADAQVPAIIAELTIGAIRDPAGFEASSSAAAAQALILMVLAMALINLLLHPKRTVIEHVILSLYFHAALLPGFAIVLLLANLVAGSIGASVGVAILALAGQFALTWLCDRQFYGSSWYGALLRLPVQITGYAAALTAAALGLILLPAL</sequence>
<keyword evidence="1" id="KW-0812">Transmembrane</keyword>
<dbReference type="AlphaFoldDB" id="Q0AN07"/>
<evidence type="ECO:0000256" key="1">
    <source>
        <dbReference type="SAM" id="Phobius"/>
    </source>
</evidence>
<dbReference type="Pfam" id="PF12412">
    <property type="entry name" value="DUF3667"/>
    <property type="match status" value="1"/>
</dbReference>
<dbReference type="eggNOG" id="COG1566">
    <property type="taxonomic scope" value="Bacteria"/>
</dbReference>
<feature type="transmembrane region" description="Helical" evidence="1">
    <location>
        <begin position="264"/>
        <end position="283"/>
    </location>
</feature>
<dbReference type="STRING" id="394221.Mmar10_2038"/>
<evidence type="ECO:0008006" key="4">
    <source>
        <dbReference type="Google" id="ProtNLM"/>
    </source>
</evidence>
<dbReference type="Proteomes" id="UP000001964">
    <property type="component" value="Chromosome"/>
</dbReference>
<reference evidence="2 3" key="1">
    <citation type="submission" date="2006-08" db="EMBL/GenBank/DDBJ databases">
        <title>Complete sequence of Maricaulis maris MCS10.</title>
        <authorList>
            <consortium name="US DOE Joint Genome Institute"/>
            <person name="Copeland A."/>
            <person name="Lucas S."/>
            <person name="Lapidus A."/>
            <person name="Barry K."/>
            <person name="Detter J.C."/>
            <person name="Glavina del Rio T."/>
            <person name="Hammon N."/>
            <person name="Israni S."/>
            <person name="Dalin E."/>
            <person name="Tice H."/>
            <person name="Pitluck S."/>
            <person name="Saunders E."/>
            <person name="Brettin T."/>
            <person name="Bruce D."/>
            <person name="Han C."/>
            <person name="Tapia R."/>
            <person name="Gilna P."/>
            <person name="Schmutz J."/>
            <person name="Larimer F."/>
            <person name="Land M."/>
            <person name="Hauser L."/>
            <person name="Kyrpides N."/>
            <person name="Mikhailova N."/>
            <person name="Viollier P."/>
            <person name="Stephens C."/>
            <person name="Richardson P."/>
        </authorList>
    </citation>
    <scope>NUCLEOTIDE SEQUENCE [LARGE SCALE GENOMIC DNA]</scope>
    <source>
        <strain evidence="2 3">MCS10</strain>
    </source>
</reference>
<dbReference type="RefSeq" id="WP_011643975.1">
    <property type="nucleotide sequence ID" value="NC_008347.1"/>
</dbReference>
<feature type="transmembrane region" description="Helical" evidence="1">
    <location>
        <begin position="331"/>
        <end position="350"/>
    </location>
</feature>
<dbReference type="InterPro" id="IPR022134">
    <property type="entry name" value="DUF3667"/>
</dbReference>
<evidence type="ECO:0000313" key="2">
    <source>
        <dbReference type="EMBL" id="ABI66330.1"/>
    </source>
</evidence>
<dbReference type="EMBL" id="CP000449">
    <property type="protein sequence ID" value="ABI66330.1"/>
    <property type="molecule type" value="Genomic_DNA"/>
</dbReference>
<dbReference type="HOGENOM" id="CLU_046825_1_0_5"/>
<proteinExistence type="predicted"/>
<keyword evidence="3" id="KW-1185">Reference proteome</keyword>
<protein>
    <recommendedName>
        <fullName evidence="4">DUF3667 domain-containing protein</fullName>
    </recommendedName>
</protein>
<dbReference type="KEGG" id="mmr:Mmar10_2038"/>
<feature type="transmembrane region" description="Helical" evidence="1">
    <location>
        <begin position="289"/>
        <end position="310"/>
    </location>
</feature>
<keyword evidence="1" id="KW-0472">Membrane</keyword>
<gene>
    <name evidence="2" type="ordered locus">Mmar10_2038</name>
</gene>